<evidence type="ECO:0000313" key="3">
    <source>
        <dbReference type="EMBL" id="THV01781.1"/>
    </source>
</evidence>
<dbReference type="InterPro" id="IPR037056">
    <property type="entry name" value="RNase_H1_N_sf"/>
</dbReference>
<dbReference type="InterPro" id="IPR011320">
    <property type="entry name" value="RNase_H1_N"/>
</dbReference>
<dbReference type="AlphaFoldDB" id="A0A4S8MGV8"/>
<dbReference type="InterPro" id="IPR009027">
    <property type="entry name" value="Ribosomal_bL9/RNase_H1_N"/>
</dbReference>
<dbReference type="OrthoDB" id="3270804at2759"/>
<dbReference type="Pfam" id="PF01693">
    <property type="entry name" value="Cauli_VI"/>
    <property type="match status" value="1"/>
</dbReference>
<accession>A0A4S8MGV8</accession>
<dbReference type="Gene3D" id="3.40.970.10">
    <property type="entry name" value="Ribonuclease H1, N-terminal domain"/>
    <property type="match status" value="1"/>
</dbReference>
<feature type="compositionally biased region" description="Polar residues" evidence="1">
    <location>
        <begin position="112"/>
        <end position="145"/>
    </location>
</feature>
<evidence type="ECO:0000256" key="1">
    <source>
        <dbReference type="SAM" id="MobiDB-lite"/>
    </source>
</evidence>
<dbReference type="SUPFAM" id="SSF55658">
    <property type="entry name" value="L9 N-domain-like"/>
    <property type="match status" value="1"/>
</dbReference>
<feature type="domain" description="Ribonuclease H1 N-terminal" evidence="2">
    <location>
        <begin position="164"/>
        <end position="204"/>
    </location>
</feature>
<protein>
    <recommendedName>
        <fullName evidence="2">Ribonuclease H1 N-terminal domain-containing protein</fullName>
    </recommendedName>
</protein>
<proteinExistence type="predicted"/>
<evidence type="ECO:0000313" key="4">
    <source>
        <dbReference type="Proteomes" id="UP000297245"/>
    </source>
</evidence>
<name>A0A4S8MGV8_DENBC</name>
<dbReference type="Proteomes" id="UP000297245">
    <property type="component" value="Unassembled WGS sequence"/>
</dbReference>
<feature type="region of interest" description="Disordered" evidence="1">
    <location>
        <begin position="1"/>
        <end position="29"/>
    </location>
</feature>
<feature type="compositionally biased region" description="Basic residues" evidence="1">
    <location>
        <begin position="1"/>
        <end position="17"/>
    </location>
</feature>
<feature type="compositionally biased region" description="Polar residues" evidence="1">
    <location>
        <begin position="78"/>
        <end position="89"/>
    </location>
</feature>
<evidence type="ECO:0000259" key="2">
    <source>
        <dbReference type="Pfam" id="PF01693"/>
    </source>
</evidence>
<gene>
    <name evidence="3" type="ORF">K435DRAFT_793101</name>
</gene>
<reference evidence="3 4" key="1">
    <citation type="journal article" date="2019" name="Nat. Ecol. Evol.">
        <title>Megaphylogeny resolves global patterns of mushroom evolution.</title>
        <authorList>
            <person name="Varga T."/>
            <person name="Krizsan K."/>
            <person name="Foldi C."/>
            <person name="Dima B."/>
            <person name="Sanchez-Garcia M."/>
            <person name="Sanchez-Ramirez S."/>
            <person name="Szollosi G.J."/>
            <person name="Szarkandi J.G."/>
            <person name="Papp V."/>
            <person name="Albert L."/>
            <person name="Andreopoulos W."/>
            <person name="Angelini C."/>
            <person name="Antonin V."/>
            <person name="Barry K.W."/>
            <person name="Bougher N.L."/>
            <person name="Buchanan P."/>
            <person name="Buyck B."/>
            <person name="Bense V."/>
            <person name="Catcheside P."/>
            <person name="Chovatia M."/>
            <person name="Cooper J."/>
            <person name="Damon W."/>
            <person name="Desjardin D."/>
            <person name="Finy P."/>
            <person name="Geml J."/>
            <person name="Haridas S."/>
            <person name="Hughes K."/>
            <person name="Justo A."/>
            <person name="Karasinski D."/>
            <person name="Kautmanova I."/>
            <person name="Kiss B."/>
            <person name="Kocsube S."/>
            <person name="Kotiranta H."/>
            <person name="LaButti K.M."/>
            <person name="Lechner B.E."/>
            <person name="Liimatainen K."/>
            <person name="Lipzen A."/>
            <person name="Lukacs Z."/>
            <person name="Mihaltcheva S."/>
            <person name="Morgado L.N."/>
            <person name="Niskanen T."/>
            <person name="Noordeloos M.E."/>
            <person name="Ohm R.A."/>
            <person name="Ortiz-Santana B."/>
            <person name="Ovrebo C."/>
            <person name="Racz N."/>
            <person name="Riley R."/>
            <person name="Savchenko A."/>
            <person name="Shiryaev A."/>
            <person name="Soop K."/>
            <person name="Spirin V."/>
            <person name="Szebenyi C."/>
            <person name="Tomsovsky M."/>
            <person name="Tulloss R.E."/>
            <person name="Uehling J."/>
            <person name="Grigoriev I.V."/>
            <person name="Vagvolgyi C."/>
            <person name="Papp T."/>
            <person name="Martin F.M."/>
            <person name="Miettinen O."/>
            <person name="Hibbett D.S."/>
            <person name="Nagy L.G."/>
        </authorList>
    </citation>
    <scope>NUCLEOTIDE SEQUENCE [LARGE SCALE GENOMIC DNA]</scope>
    <source>
        <strain evidence="3 4">CBS 962.96</strain>
    </source>
</reference>
<organism evidence="3 4">
    <name type="scientific">Dendrothele bispora (strain CBS 962.96)</name>
    <dbReference type="NCBI Taxonomy" id="1314807"/>
    <lineage>
        <taxon>Eukaryota</taxon>
        <taxon>Fungi</taxon>
        <taxon>Dikarya</taxon>
        <taxon>Basidiomycota</taxon>
        <taxon>Agaricomycotina</taxon>
        <taxon>Agaricomycetes</taxon>
        <taxon>Agaricomycetidae</taxon>
        <taxon>Agaricales</taxon>
        <taxon>Agaricales incertae sedis</taxon>
        <taxon>Dendrothele</taxon>
    </lineage>
</organism>
<keyword evidence="4" id="KW-1185">Reference proteome</keyword>
<dbReference type="EMBL" id="ML179085">
    <property type="protein sequence ID" value="THV01781.1"/>
    <property type="molecule type" value="Genomic_DNA"/>
</dbReference>
<feature type="compositionally biased region" description="Pro residues" evidence="1">
    <location>
        <begin position="102"/>
        <end position="111"/>
    </location>
</feature>
<feature type="region of interest" description="Disordered" evidence="1">
    <location>
        <begin position="64"/>
        <end position="145"/>
    </location>
</feature>
<sequence>MAKKSVHKDKGKQRAANKRPATPPDDNSAVVAAFLLDKQQQQEKSHQRITELVQQIGSILAQNAETDFHVEDQPAPPSSDSESANNSEFYDTDSGPELVQPPSHPRAPPPSYQFSSPKAALSTTRFTQTPLRSNVSPSVTNAAGPSTSRHVLVATPRAPKKWAAYAVYRGKKVGVFKQWSAVSSSVSQDRHAVYKGFQSLDLAHQSFNLVHNSGILELLTYAPPSGEPWFVVSSGVAPGVYHGYYAMMRDGLYWANGSVHVFDTKADADALFVSEFMSHNITTLPPAFEIVSLF</sequence>